<dbReference type="Gene3D" id="1.10.10.10">
    <property type="entry name" value="Winged helix-like DNA-binding domain superfamily/Winged helix DNA-binding domain"/>
    <property type="match status" value="1"/>
</dbReference>
<proteinExistence type="predicted"/>
<reference evidence="2 3" key="1">
    <citation type="journal article" date="2004" name="Mol. Plant Microbe Interact.">
        <title>The genome sequence of the Gram-positive sugarcane pathogen Leifsonia xyli subsp. xyli.</title>
        <authorList>
            <person name="Monteiro-Vitorello C.B."/>
            <person name="Camargo L.E.A."/>
            <person name="Van Sluys M.A."/>
            <person name="Kitajima J.P."/>
            <person name="Truffi D."/>
            <person name="do Amaral A.M."/>
            <person name="Harakava R."/>
            <person name="de Oliveira J.C.F."/>
            <person name="Wood D."/>
            <person name="de Oliveira M.C."/>
            <person name="Miyaki C.Y."/>
            <person name="Takita M.A."/>
            <person name="da Silva A.C.R."/>
            <person name="Furlan L.R."/>
            <person name="Carraro D.M."/>
            <person name="Camarotte G."/>
            <person name="Almeida N.F. Jr."/>
            <person name="Carrer H."/>
            <person name="Coutinho L.L."/>
            <person name="El-Dorry H.A."/>
            <person name="Ferro M.I.T."/>
            <person name="Gagliardi P.R."/>
            <person name="Giglioti E."/>
            <person name="Goldman M.H.S."/>
            <person name="Goldman G.H."/>
            <person name="Kimura E.T."/>
            <person name="Ferro E.S."/>
            <person name="Kuramae E.E."/>
            <person name="Lemos E.G.M."/>
            <person name="Lemos M.V.F."/>
            <person name="Mauro S.M.Z."/>
            <person name="Machado M.A."/>
            <person name="Marino C.L."/>
            <person name="Menck C.F."/>
            <person name="Nunes L.R."/>
            <person name="Oliveira R.C."/>
            <person name="Pereira G.G."/>
            <person name="Siqueira W."/>
            <person name="de Souza A.A."/>
            <person name="Tsai S.M."/>
            <person name="Zanca A.S."/>
            <person name="Simpson A.J.G."/>
            <person name="Brumbley S.M."/>
            <person name="Setubal J.C."/>
        </authorList>
    </citation>
    <scope>NUCLEOTIDE SEQUENCE [LARGE SCALE GENOMIC DNA]</scope>
    <source>
        <strain evidence="2 3">CTCB07</strain>
    </source>
</reference>
<dbReference type="SUPFAM" id="SSF46785">
    <property type="entry name" value="Winged helix' DNA-binding domain"/>
    <property type="match status" value="1"/>
</dbReference>
<dbReference type="PANTHER" id="PTHR33164:SF104">
    <property type="entry name" value="TRANSCRIPTIONAL REGULATORY PROTEIN"/>
    <property type="match status" value="1"/>
</dbReference>
<evidence type="ECO:0000313" key="3">
    <source>
        <dbReference type="Proteomes" id="UP000001306"/>
    </source>
</evidence>
<dbReference type="PRINTS" id="PR00598">
    <property type="entry name" value="HTHMARR"/>
</dbReference>
<dbReference type="GO" id="GO:0006950">
    <property type="term" value="P:response to stress"/>
    <property type="evidence" value="ECO:0007669"/>
    <property type="project" value="TreeGrafter"/>
</dbReference>
<evidence type="ECO:0000259" key="1">
    <source>
        <dbReference type="PROSITE" id="PS50995"/>
    </source>
</evidence>
<dbReference type="InterPro" id="IPR036390">
    <property type="entry name" value="WH_DNA-bd_sf"/>
</dbReference>
<organism evidence="2 3">
    <name type="scientific">Leifsonia xyli subsp. xyli (strain CTCB07)</name>
    <dbReference type="NCBI Taxonomy" id="281090"/>
    <lineage>
        <taxon>Bacteria</taxon>
        <taxon>Bacillati</taxon>
        <taxon>Actinomycetota</taxon>
        <taxon>Actinomycetes</taxon>
        <taxon>Micrococcales</taxon>
        <taxon>Microbacteriaceae</taxon>
        <taxon>Leifsonia</taxon>
    </lineage>
</organism>
<feature type="domain" description="HTH marR-type" evidence="1">
    <location>
        <begin position="1"/>
        <end position="146"/>
    </location>
</feature>
<dbReference type="eggNOG" id="COG1846">
    <property type="taxonomic scope" value="Bacteria"/>
</dbReference>
<evidence type="ECO:0000313" key="2">
    <source>
        <dbReference type="EMBL" id="AAT88264.1"/>
    </source>
</evidence>
<dbReference type="SMART" id="SM00347">
    <property type="entry name" value="HTH_MARR"/>
    <property type="match status" value="1"/>
</dbReference>
<dbReference type="InterPro" id="IPR036388">
    <property type="entry name" value="WH-like_DNA-bd_sf"/>
</dbReference>
<dbReference type="GO" id="GO:0003700">
    <property type="term" value="F:DNA-binding transcription factor activity"/>
    <property type="evidence" value="ECO:0007669"/>
    <property type="project" value="InterPro"/>
</dbReference>
<gene>
    <name evidence="2" type="ordered locus">Lxx02080</name>
</gene>
<dbReference type="PANTHER" id="PTHR33164">
    <property type="entry name" value="TRANSCRIPTIONAL REGULATOR, MARR FAMILY"/>
    <property type="match status" value="1"/>
</dbReference>
<dbReference type="InterPro" id="IPR000835">
    <property type="entry name" value="HTH_MarR-typ"/>
</dbReference>
<dbReference type="STRING" id="281090.Lxx02080"/>
<keyword evidence="3" id="KW-1185">Reference proteome</keyword>
<dbReference type="KEGG" id="lxx:Lxx02080"/>
<dbReference type="EMBL" id="AE016822">
    <property type="protein sequence ID" value="AAT88264.1"/>
    <property type="molecule type" value="Genomic_DNA"/>
</dbReference>
<dbReference type="Proteomes" id="UP000001306">
    <property type="component" value="Chromosome"/>
</dbReference>
<name>Q6AH81_LEIXX</name>
<dbReference type="HOGENOM" id="CLU_083287_2_5_11"/>
<protein>
    <submittedName>
        <fullName evidence="2">Transcriptional regulator, MarR family</fullName>
    </submittedName>
</protein>
<dbReference type="Pfam" id="PF12802">
    <property type="entry name" value="MarR_2"/>
    <property type="match status" value="1"/>
</dbReference>
<dbReference type="InterPro" id="IPR039422">
    <property type="entry name" value="MarR/SlyA-like"/>
</dbReference>
<sequence>MGTAKQTRATAVATWESLFRAQVAVMRTLTAEFPTRDISLNEYDVLFTLSRQPNRELRLRDLNKHVLLTQPSVSRLVDRLAARGLVAKGPEPTDARGTVIRMTGTGFELFRRVAVEHMKTITERVGGRLDAQELETLAALCDKLRGGS</sequence>
<dbReference type="PROSITE" id="PS50995">
    <property type="entry name" value="HTH_MARR_2"/>
    <property type="match status" value="1"/>
</dbReference>
<accession>Q6AH81</accession>
<dbReference type="AlphaFoldDB" id="Q6AH81"/>